<dbReference type="PANTHER" id="PTHR10589:SF29">
    <property type="entry name" value="UBIQUITIN CARBOXYL-TERMINAL HYDROLASE"/>
    <property type="match status" value="1"/>
</dbReference>
<dbReference type="EC" id="3.4.19.12" evidence="7"/>
<dbReference type="PRINTS" id="PR00707">
    <property type="entry name" value="UBCTHYDRLASE"/>
</dbReference>
<dbReference type="GO" id="GO:0006511">
    <property type="term" value="P:ubiquitin-dependent protein catabolic process"/>
    <property type="evidence" value="ECO:0007669"/>
    <property type="project" value="UniProtKB-UniRule"/>
</dbReference>
<keyword evidence="2 6" id="KW-0645">Protease</keyword>
<evidence type="ECO:0000259" key="9">
    <source>
        <dbReference type="PROSITE" id="PS52048"/>
    </source>
</evidence>
<keyword evidence="4 6" id="KW-0378">Hydrolase</keyword>
<dbReference type="GO" id="GO:0004843">
    <property type="term" value="F:cysteine-type deubiquitinase activity"/>
    <property type="evidence" value="ECO:0007669"/>
    <property type="project" value="UniProtKB-UniRule"/>
</dbReference>
<protein>
    <recommendedName>
        <fullName evidence="7">Ubiquitin carboxyl-terminal hydrolase</fullName>
        <ecNumber evidence="7">3.4.19.12</ecNumber>
    </recommendedName>
</protein>
<feature type="site" description="Important for enzyme activity" evidence="6">
    <location>
        <position position="293"/>
    </location>
</feature>
<keyword evidence="11" id="KW-1185">Reference proteome</keyword>
<feature type="domain" description="UCH catalytic" evidence="9">
    <location>
        <begin position="98"/>
        <end position="341"/>
    </location>
</feature>
<gene>
    <name evidence="10" type="ORF">B0I35DRAFT_174986</name>
</gene>
<dbReference type="InterPro" id="IPR038765">
    <property type="entry name" value="Papain-like_cys_pep_sf"/>
</dbReference>
<dbReference type="AlphaFoldDB" id="A0A8K0T1V8"/>
<evidence type="ECO:0000256" key="8">
    <source>
        <dbReference type="SAM" id="MobiDB-lite"/>
    </source>
</evidence>
<evidence type="ECO:0000256" key="5">
    <source>
        <dbReference type="ARBA" id="ARBA00022807"/>
    </source>
</evidence>
<dbReference type="InterPro" id="IPR001578">
    <property type="entry name" value="Peptidase_C12_UCH"/>
</dbReference>
<dbReference type="OrthoDB" id="1924260at2759"/>
<dbReference type="PROSITE" id="PS52048">
    <property type="entry name" value="UCH_DOMAIN"/>
    <property type="match status" value="1"/>
</dbReference>
<feature type="active site" description="Nucleophile" evidence="6">
    <location>
        <position position="178"/>
    </location>
</feature>
<feature type="compositionally biased region" description="Basic and acidic residues" evidence="8">
    <location>
        <begin position="32"/>
        <end position="44"/>
    </location>
</feature>
<organism evidence="10 11">
    <name type="scientific">Stachybotrys elegans</name>
    <dbReference type="NCBI Taxonomy" id="80388"/>
    <lineage>
        <taxon>Eukaryota</taxon>
        <taxon>Fungi</taxon>
        <taxon>Dikarya</taxon>
        <taxon>Ascomycota</taxon>
        <taxon>Pezizomycotina</taxon>
        <taxon>Sordariomycetes</taxon>
        <taxon>Hypocreomycetidae</taxon>
        <taxon>Hypocreales</taxon>
        <taxon>Stachybotryaceae</taxon>
        <taxon>Stachybotrys</taxon>
    </lineage>
</organism>
<feature type="site" description="Transition state stabilizer" evidence="6">
    <location>
        <position position="172"/>
    </location>
</feature>
<dbReference type="Gene3D" id="3.40.532.10">
    <property type="entry name" value="Peptidase C12, ubiquitin carboxyl-terminal hydrolase"/>
    <property type="match status" value="1"/>
</dbReference>
<sequence length="486" mass="54058">MTSSPPPPASSVDTEGSTGALPEQKSLRRSSRRSERPSTYDESKFPTTSSASGSITPVSQSAKRKARRSSEATPELRPNALEEALAPLEPQDIQDWEGWIELESEPDFFNVILRELGVYDVVAKEIFTLTSSSHLASFPKPIHGLIFLFQFQPNMTEHENDADTSDVWFANQTTSNACATVALLNIVMNIPDICLGEELRDFKESTKDLGTALRGHELSKNQFIRTIHNSFTRRMDHLNADLALDNEISDAATKKRRINGKGKGRSKKAAEDSNFGFHFIAYVPVGDAVWELDGLKSKPSKIGPMPSDPNDWISIAQPRIEAVMAQYEDAQLMFNLLALCKSPLALSRQKYFRTVASLNYLKEQMMRQNDPAVNENSMLMKAARELSKAPEFGPEELDITSAEAPESFKAKVDDPEFTEHDAQALCLQLIDEANAVLRDYSVEKAEVEGGEDRVSMRKKDYGPALHKWVQKLAAKGVLEDIITTCS</sequence>
<dbReference type="GO" id="GO:0016579">
    <property type="term" value="P:protein deubiquitination"/>
    <property type="evidence" value="ECO:0007669"/>
    <property type="project" value="TreeGrafter"/>
</dbReference>
<name>A0A8K0T1V8_9HYPO</name>
<dbReference type="PANTHER" id="PTHR10589">
    <property type="entry name" value="UBIQUITIN CARBOXYL-TERMINAL HYDROLASE"/>
    <property type="match status" value="1"/>
</dbReference>
<feature type="compositionally biased region" description="Polar residues" evidence="8">
    <location>
        <begin position="45"/>
        <end position="60"/>
    </location>
</feature>
<keyword evidence="3 6" id="KW-0833">Ubl conjugation pathway</keyword>
<comment type="caution">
    <text evidence="10">The sequence shown here is derived from an EMBL/GenBank/DDBJ whole genome shotgun (WGS) entry which is preliminary data.</text>
</comment>
<feature type="region of interest" description="Disordered" evidence="8">
    <location>
        <begin position="1"/>
        <end position="88"/>
    </location>
</feature>
<dbReference type="Proteomes" id="UP000813444">
    <property type="component" value="Unassembled WGS sequence"/>
</dbReference>
<comment type="similarity">
    <text evidence="6 7">Belongs to the peptidase C12 family.</text>
</comment>
<dbReference type="GO" id="GO:0005737">
    <property type="term" value="C:cytoplasm"/>
    <property type="evidence" value="ECO:0007669"/>
    <property type="project" value="TreeGrafter"/>
</dbReference>
<evidence type="ECO:0000256" key="2">
    <source>
        <dbReference type="ARBA" id="ARBA00022670"/>
    </source>
</evidence>
<dbReference type="EMBL" id="JAGPNK010000003">
    <property type="protein sequence ID" value="KAH7325086.1"/>
    <property type="molecule type" value="Genomic_DNA"/>
</dbReference>
<dbReference type="InterPro" id="IPR036959">
    <property type="entry name" value="Peptidase_C12_UCH_sf"/>
</dbReference>
<keyword evidence="5 6" id="KW-0788">Thiol protease</keyword>
<accession>A0A8K0T1V8</accession>
<dbReference type="Pfam" id="PF01088">
    <property type="entry name" value="Peptidase_C12"/>
    <property type="match status" value="1"/>
</dbReference>
<evidence type="ECO:0000256" key="6">
    <source>
        <dbReference type="PROSITE-ProRule" id="PRU01393"/>
    </source>
</evidence>
<evidence type="ECO:0000256" key="4">
    <source>
        <dbReference type="ARBA" id="ARBA00022801"/>
    </source>
</evidence>
<evidence type="ECO:0000256" key="1">
    <source>
        <dbReference type="ARBA" id="ARBA00000707"/>
    </source>
</evidence>
<feature type="active site" description="Proton donor" evidence="6">
    <location>
        <position position="278"/>
    </location>
</feature>
<proteinExistence type="inferred from homology"/>
<dbReference type="FunFam" id="3.40.532.10:FF:000010">
    <property type="entry name" value="Ubiquitin carboxyl-terminal hydrolase"/>
    <property type="match status" value="1"/>
</dbReference>
<evidence type="ECO:0000256" key="3">
    <source>
        <dbReference type="ARBA" id="ARBA00022786"/>
    </source>
</evidence>
<evidence type="ECO:0000313" key="10">
    <source>
        <dbReference type="EMBL" id="KAH7325086.1"/>
    </source>
</evidence>
<reference evidence="10" key="1">
    <citation type="journal article" date="2021" name="Nat. Commun.">
        <title>Genetic determinants of endophytism in the Arabidopsis root mycobiome.</title>
        <authorList>
            <person name="Mesny F."/>
            <person name="Miyauchi S."/>
            <person name="Thiergart T."/>
            <person name="Pickel B."/>
            <person name="Atanasova L."/>
            <person name="Karlsson M."/>
            <person name="Huettel B."/>
            <person name="Barry K.W."/>
            <person name="Haridas S."/>
            <person name="Chen C."/>
            <person name="Bauer D."/>
            <person name="Andreopoulos W."/>
            <person name="Pangilinan J."/>
            <person name="LaButti K."/>
            <person name="Riley R."/>
            <person name="Lipzen A."/>
            <person name="Clum A."/>
            <person name="Drula E."/>
            <person name="Henrissat B."/>
            <person name="Kohler A."/>
            <person name="Grigoriev I.V."/>
            <person name="Martin F.M."/>
            <person name="Hacquard S."/>
        </authorList>
    </citation>
    <scope>NUCLEOTIDE SEQUENCE</scope>
    <source>
        <strain evidence="10">MPI-CAGE-CH-0235</strain>
    </source>
</reference>
<dbReference type="SUPFAM" id="SSF54001">
    <property type="entry name" value="Cysteine proteinases"/>
    <property type="match status" value="1"/>
</dbReference>
<evidence type="ECO:0000313" key="11">
    <source>
        <dbReference type="Proteomes" id="UP000813444"/>
    </source>
</evidence>
<evidence type="ECO:0000256" key="7">
    <source>
        <dbReference type="RuleBase" id="RU361215"/>
    </source>
</evidence>
<comment type="catalytic activity">
    <reaction evidence="1 6 7">
        <text>Thiol-dependent hydrolysis of ester, thioester, amide, peptide and isopeptide bonds formed by the C-terminal Gly of ubiquitin (a 76-residue protein attached to proteins as an intracellular targeting signal).</text>
        <dbReference type="EC" id="3.4.19.12"/>
    </reaction>
</comment>